<sequence length="220" mass="24676">MGKLTLYGIDGSPPCRSVFLTLNALGLDFEYKIVNLLEKEHLKPEFLKINPLHTVPTLDDNGFYLYDSHAINAYLVSKYGKDDSLYPKDLQKKAIVDQRLHYDSSVVTSTARAIIAPLLWENNLEIPKAKIDALEAVYKNLNLFLESGDYLAGDQLTIADFSVTAVLTGMVLFLEVDATKYPKLAAWFQRIKALPYYEKANGIPAKQLLGLISTKKFTIV</sequence>
<dbReference type="InParanoid" id="B3MBB2"/>
<dbReference type="EMBL" id="CH902619">
    <property type="protein sequence ID" value="EDV36037.1"/>
    <property type="molecule type" value="Genomic_DNA"/>
</dbReference>
<proteinExistence type="predicted"/>
<dbReference type="AlphaFoldDB" id="B3MBB2"/>
<dbReference type="SUPFAM" id="SSF52833">
    <property type="entry name" value="Thioredoxin-like"/>
    <property type="match status" value="1"/>
</dbReference>
<dbReference type="PROSITE" id="PS50405">
    <property type="entry name" value="GST_CTER"/>
    <property type="match status" value="1"/>
</dbReference>
<evidence type="ECO:0008006" key="5">
    <source>
        <dbReference type="Google" id="ProtNLM"/>
    </source>
</evidence>
<evidence type="ECO:0000313" key="4">
    <source>
        <dbReference type="Proteomes" id="UP000007801"/>
    </source>
</evidence>
<dbReference type="Pfam" id="PF13417">
    <property type="entry name" value="GST_N_3"/>
    <property type="match status" value="1"/>
</dbReference>
<dbReference type="SFLD" id="SFLDS00019">
    <property type="entry name" value="Glutathione_Transferase_(cytos"/>
    <property type="match status" value="1"/>
</dbReference>
<evidence type="ECO:0000313" key="3">
    <source>
        <dbReference type="EMBL" id="EDV36037.1"/>
    </source>
</evidence>
<dbReference type="PANTHER" id="PTHR43969">
    <property type="entry name" value="GLUTATHIONE S TRANSFERASE D10, ISOFORM A-RELATED"/>
    <property type="match status" value="1"/>
</dbReference>
<dbReference type="InterPro" id="IPR036249">
    <property type="entry name" value="Thioredoxin-like_sf"/>
</dbReference>
<accession>B3MBB2</accession>
<protein>
    <recommendedName>
        <fullName evidence="5">Glutathione transferase</fullName>
    </recommendedName>
</protein>
<organism evidence="3 4">
    <name type="scientific">Drosophila ananassae</name>
    <name type="common">Fruit fly</name>
    <dbReference type="NCBI Taxonomy" id="7217"/>
    <lineage>
        <taxon>Eukaryota</taxon>
        <taxon>Metazoa</taxon>
        <taxon>Ecdysozoa</taxon>
        <taxon>Arthropoda</taxon>
        <taxon>Hexapoda</taxon>
        <taxon>Insecta</taxon>
        <taxon>Pterygota</taxon>
        <taxon>Neoptera</taxon>
        <taxon>Endopterygota</taxon>
        <taxon>Diptera</taxon>
        <taxon>Brachycera</taxon>
        <taxon>Muscomorpha</taxon>
        <taxon>Ephydroidea</taxon>
        <taxon>Drosophilidae</taxon>
        <taxon>Drosophila</taxon>
        <taxon>Sophophora</taxon>
    </lineage>
</organism>
<dbReference type="CDD" id="cd03045">
    <property type="entry name" value="GST_N_Delta_Epsilon"/>
    <property type="match status" value="1"/>
</dbReference>
<dbReference type="OrthoDB" id="2309723at2759"/>
<dbReference type="Proteomes" id="UP000007801">
    <property type="component" value="Unassembled WGS sequence"/>
</dbReference>
<dbReference type="HOGENOM" id="CLU_011226_2_1_1"/>
<dbReference type="InterPro" id="IPR040079">
    <property type="entry name" value="Glutathione_S-Trfase"/>
</dbReference>
<dbReference type="eggNOG" id="KOG0867">
    <property type="taxonomic scope" value="Eukaryota"/>
</dbReference>
<dbReference type="SFLD" id="SFLDG01153">
    <property type="entry name" value="Main.4:_Theta-like"/>
    <property type="match status" value="1"/>
</dbReference>
<gene>
    <name evidence="3" type="primary">Dana\GF12163</name>
    <name evidence="3" type="synonym">dana_GLEANR_12173</name>
    <name evidence="3" type="ORF">GF12163</name>
</gene>
<dbReference type="InterPro" id="IPR010987">
    <property type="entry name" value="Glutathione-S-Trfase_C-like"/>
</dbReference>
<dbReference type="InterPro" id="IPR004045">
    <property type="entry name" value="Glutathione_S-Trfase_N"/>
</dbReference>
<dbReference type="CDD" id="cd03177">
    <property type="entry name" value="GST_C_Delta_Epsilon"/>
    <property type="match status" value="1"/>
</dbReference>
<dbReference type="PhylomeDB" id="B3MBB2"/>
<dbReference type="OMA" id="KNVDFEF"/>
<evidence type="ECO:0000259" key="2">
    <source>
        <dbReference type="PROSITE" id="PS50405"/>
    </source>
</evidence>
<dbReference type="FunFam" id="1.20.1050.10:FF:000007">
    <property type="entry name" value="Glutathione S-transferase 1-1"/>
    <property type="match status" value="1"/>
</dbReference>
<dbReference type="SMR" id="B3MBB2"/>
<feature type="domain" description="GST N-terminal" evidence="1">
    <location>
        <begin position="2"/>
        <end position="83"/>
    </location>
</feature>
<dbReference type="SUPFAM" id="SSF47616">
    <property type="entry name" value="GST C-terminal domain-like"/>
    <property type="match status" value="1"/>
</dbReference>
<dbReference type="PROSITE" id="PS50404">
    <property type="entry name" value="GST_NTER"/>
    <property type="match status" value="1"/>
</dbReference>
<dbReference type="GeneID" id="6495019"/>
<name>B3MBB2_DROAN</name>
<dbReference type="STRING" id="7217.B3MBB2"/>
<dbReference type="KEGG" id="dan:6495019"/>
<dbReference type="InterPro" id="IPR036282">
    <property type="entry name" value="Glutathione-S-Trfase_C_sf"/>
</dbReference>
<dbReference type="GO" id="GO:0004364">
    <property type="term" value="F:glutathione transferase activity"/>
    <property type="evidence" value="ECO:0007669"/>
    <property type="project" value="TreeGrafter"/>
</dbReference>
<dbReference type="Pfam" id="PF00043">
    <property type="entry name" value="GST_C"/>
    <property type="match status" value="1"/>
</dbReference>
<dbReference type="InterPro" id="IPR004046">
    <property type="entry name" value="GST_C"/>
</dbReference>
<dbReference type="Gene3D" id="1.20.1050.10">
    <property type="match status" value="1"/>
</dbReference>
<dbReference type="FunFam" id="3.40.30.10:FF:000641">
    <property type="entry name" value="Rho-class glutathione S-transferase"/>
    <property type="match status" value="1"/>
</dbReference>
<dbReference type="SFLD" id="SFLDG00358">
    <property type="entry name" value="Main_(cytGST)"/>
    <property type="match status" value="1"/>
</dbReference>
<evidence type="ECO:0000259" key="1">
    <source>
        <dbReference type="PROSITE" id="PS50404"/>
    </source>
</evidence>
<feature type="domain" description="GST C-terminal" evidence="2">
    <location>
        <begin position="89"/>
        <end position="208"/>
    </location>
</feature>
<reference evidence="3 4" key="1">
    <citation type="journal article" date="2007" name="Nature">
        <title>Evolution of genes and genomes on the Drosophila phylogeny.</title>
        <authorList>
            <consortium name="Drosophila 12 Genomes Consortium"/>
            <person name="Clark A.G."/>
            <person name="Eisen M.B."/>
            <person name="Smith D.R."/>
            <person name="Bergman C.M."/>
            <person name="Oliver B."/>
            <person name="Markow T.A."/>
            <person name="Kaufman T.C."/>
            <person name="Kellis M."/>
            <person name="Gelbart W."/>
            <person name="Iyer V.N."/>
            <person name="Pollard D.A."/>
            <person name="Sackton T.B."/>
            <person name="Larracuente A.M."/>
            <person name="Singh N.D."/>
            <person name="Abad J.P."/>
            <person name="Abt D.N."/>
            <person name="Adryan B."/>
            <person name="Aguade M."/>
            <person name="Akashi H."/>
            <person name="Anderson W.W."/>
            <person name="Aquadro C.F."/>
            <person name="Ardell D.H."/>
            <person name="Arguello R."/>
            <person name="Artieri C.G."/>
            <person name="Barbash D.A."/>
            <person name="Barker D."/>
            <person name="Barsanti P."/>
            <person name="Batterham P."/>
            <person name="Batzoglou S."/>
            <person name="Begun D."/>
            <person name="Bhutkar A."/>
            <person name="Blanco E."/>
            <person name="Bosak S.A."/>
            <person name="Bradley R.K."/>
            <person name="Brand A.D."/>
            <person name="Brent M.R."/>
            <person name="Brooks A.N."/>
            <person name="Brown R.H."/>
            <person name="Butlin R.K."/>
            <person name="Caggese C."/>
            <person name="Calvi B.R."/>
            <person name="Bernardo de Carvalho A."/>
            <person name="Caspi A."/>
            <person name="Castrezana S."/>
            <person name="Celniker S.E."/>
            <person name="Chang J.L."/>
            <person name="Chapple C."/>
            <person name="Chatterji S."/>
            <person name="Chinwalla A."/>
            <person name="Civetta A."/>
            <person name="Clifton S.W."/>
            <person name="Comeron J.M."/>
            <person name="Costello J.C."/>
            <person name="Coyne J.A."/>
            <person name="Daub J."/>
            <person name="David R.G."/>
            <person name="Delcher A.L."/>
            <person name="Delehaunty K."/>
            <person name="Do C.B."/>
            <person name="Ebling H."/>
            <person name="Edwards K."/>
            <person name="Eickbush T."/>
            <person name="Evans J.D."/>
            <person name="Filipski A."/>
            <person name="Findeiss S."/>
            <person name="Freyhult E."/>
            <person name="Fulton L."/>
            <person name="Fulton R."/>
            <person name="Garcia A.C."/>
            <person name="Gardiner A."/>
            <person name="Garfield D.A."/>
            <person name="Garvin B.E."/>
            <person name="Gibson G."/>
            <person name="Gilbert D."/>
            <person name="Gnerre S."/>
            <person name="Godfrey J."/>
            <person name="Good R."/>
            <person name="Gotea V."/>
            <person name="Gravely B."/>
            <person name="Greenberg A.J."/>
            <person name="Griffiths-Jones S."/>
            <person name="Gross S."/>
            <person name="Guigo R."/>
            <person name="Gustafson E.A."/>
            <person name="Haerty W."/>
            <person name="Hahn M.W."/>
            <person name="Halligan D.L."/>
            <person name="Halpern A.L."/>
            <person name="Halter G.M."/>
            <person name="Han M.V."/>
            <person name="Heger A."/>
            <person name="Hillier L."/>
            <person name="Hinrichs A.S."/>
            <person name="Holmes I."/>
            <person name="Hoskins R.A."/>
            <person name="Hubisz M.J."/>
            <person name="Hultmark D."/>
            <person name="Huntley M.A."/>
            <person name="Jaffe D.B."/>
            <person name="Jagadeeshan S."/>
            <person name="Jeck W.R."/>
            <person name="Johnson J."/>
            <person name="Jones C.D."/>
            <person name="Jordan W.C."/>
            <person name="Karpen G.H."/>
            <person name="Kataoka E."/>
            <person name="Keightley P.D."/>
            <person name="Kheradpour P."/>
            <person name="Kirkness E.F."/>
            <person name="Koerich L.B."/>
            <person name="Kristiansen K."/>
            <person name="Kudrna D."/>
            <person name="Kulathinal R.J."/>
            <person name="Kumar S."/>
            <person name="Kwok R."/>
            <person name="Lander E."/>
            <person name="Langley C.H."/>
            <person name="Lapoint R."/>
            <person name="Lazzaro B.P."/>
            <person name="Lee S.J."/>
            <person name="Levesque L."/>
            <person name="Li R."/>
            <person name="Lin C.F."/>
            <person name="Lin M.F."/>
            <person name="Lindblad-Toh K."/>
            <person name="Llopart A."/>
            <person name="Long M."/>
            <person name="Low L."/>
            <person name="Lozovsky E."/>
            <person name="Lu J."/>
            <person name="Luo M."/>
            <person name="Machado C.A."/>
            <person name="Makalowski W."/>
            <person name="Marzo M."/>
            <person name="Matsuda M."/>
            <person name="Matzkin L."/>
            <person name="McAllister B."/>
            <person name="McBride C.S."/>
            <person name="McKernan B."/>
            <person name="McKernan K."/>
            <person name="Mendez-Lago M."/>
            <person name="Minx P."/>
            <person name="Mollenhauer M.U."/>
            <person name="Montooth K."/>
            <person name="Mount S.M."/>
            <person name="Mu X."/>
            <person name="Myers E."/>
            <person name="Negre B."/>
            <person name="Newfeld S."/>
            <person name="Nielsen R."/>
            <person name="Noor M.A."/>
            <person name="O'Grady P."/>
            <person name="Pachter L."/>
            <person name="Papaceit M."/>
            <person name="Parisi M.J."/>
            <person name="Parisi M."/>
            <person name="Parts L."/>
            <person name="Pedersen J.S."/>
            <person name="Pesole G."/>
            <person name="Phillippy A.M."/>
            <person name="Ponting C.P."/>
            <person name="Pop M."/>
            <person name="Porcelli D."/>
            <person name="Powell J.R."/>
            <person name="Prohaska S."/>
            <person name="Pruitt K."/>
            <person name="Puig M."/>
            <person name="Quesneville H."/>
            <person name="Ram K.R."/>
            <person name="Rand D."/>
            <person name="Rasmussen M.D."/>
            <person name="Reed L.K."/>
            <person name="Reenan R."/>
            <person name="Reily A."/>
            <person name="Remington K.A."/>
            <person name="Rieger T.T."/>
            <person name="Ritchie M.G."/>
            <person name="Robin C."/>
            <person name="Rogers Y.H."/>
            <person name="Rohde C."/>
            <person name="Rozas J."/>
            <person name="Rubenfield M.J."/>
            <person name="Ruiz A."/>
            <person name="Russo S."/>
            <person name="Salzberg S.L."/>
            <person name="Sanchez-Gracia A."/>
            <person name="Saranga D.J."/>
            <person name="Sato H."/>
            <person name="Schaeffer S.W."/>
            <person name="Schatz M.C."/>
            <person name="Schlenke T."/>
            <person name="Schwartz R."/>
            <person name="Segarra C."/>
            <person name="Singh R.S."/>
            <person name="Sirot L."/>
            <person name="Sirota M."/>
            <person name="Sisneros N.B."/>
            <person name="Smith C.D."/>
            <person name="Smith T.F."/>
            <person name="Spieth J."/>
            <person name="Stage D.E."/>
            <person name="Stark A."/>
            <person name="Stephan W."/>
            <person name="Strausberg R.L."/>
            <person name="Strempel S."/>
            <person name="Sturgill D."/>
            <person name="Sutton G."/>
            <person name="Sutton G.G."/>
            <person name="Tao W."/>
            <person name="Teichmann S."/>
            <person name="Tobari Y.N."/>
            <person name="Tomimura Y."/>
            <person name="Tsolas J.M."/>
            <person name="Valente V.L."/>
            <person name="Venter E."/>
            <person name="Venter J.C."/>
            <person name="Vicario S."/>
            <person name="Vieira F.G."/>
            <person name="Vilella A.J."/>
            <person name="Villasante A."/>
            <person name="Walenz B."/>
            <person name="Wang J."/>
            <person name="Wasserman M."/>
            <person name="Watts T."/>
            <person name="Wilson D."/>
            <person name="Wilson R.K."/>
            <person name="Wing R.A."/>
            <person name="Wolfner M.F."/>
            <person name="Wong A."/>
            <person name="Wong G.K."/>
            <person name="Wu C.I."/>
            <person name="Wu G."/>
            <person name="Yamamoto D."/>
            <person name="Yang H.P."/>
            <person name="Yang S.P."/>
            <person name="Yorke J.A."/>
            <person name="Yoshida K."/>
            <person name="Zdobnov E."/>
            <person name="Zhang P."/>
            <person name="Zhang Y."/>
            <person name="Zimin A.V."/>
            <person name="Baldwin J."/>
            <person name="Abdouelleil A."/>
            <person name="Abdulkadir J."/>
            <person name="Abebe A."/>
            <person name="Abera B."/>
            <person name="Abreu J."/>
            <person name="Acer S.C."/>
            <person name="Aftuck L."/>
            <person name="Alexander A."/>
            <person name="An P."/>
            <person name="Anderson E."/>
            <person name="Anderson S."/>
            <person name="Arachi H."/>
            <person name="Azer M."/>
            <person name="Bachantsang P."/>
            <person name="Barry A."/>
            <person name="Bayul T."/>
            <person name="Berlin A."/>
            <person name="Bessette D."/>
            <person name="Bloom T."/>
            <person name="Blye J."/>
            <person name="Boguslavskiy L."/>
            <person name="Bonnet C."/>
            <person name="Boukhgalter B."/>
            <person name="Bourzgui I."/>
            <person name="Brown A."/>
            <person name="Cahill P."/>
            <person name="Channer S."/>
            <person name="Cheshatsang Y."/>
            <person name="Chuda L."/>
            <person name="Citroen M."/>
            <person name="Collymore A."/>
            <person name="Cooke P."/>
            <person name="Costello M."/>
            <person name="D'Aco K."/>
            <person name="Daza R."/>
            <person name="De Haan G."/>
            <person name="DeGray S."/>
            <person name="DeMaso C."/>
            <person name="Dhargay N."/>
            <person name="Dooley K."/>
            <person name="Dooley E."/>
            <person name="Doricent M."/>
            <person name="Dorje P."/>
            <person name="Dorjee K."/>
            <person name="Dupes A."/>
            <person name="Elong R."/>
            <person name="Falk J."/>
            <person name="Farina A."/>
            <person name="Faro S."/>
            <person name="Ferguson D."/>
            <person name="Fisher S."/>
            <person name="Foley C.D."/>
            <person name="Franke A."/>
            <person name="Friedrich D."/>
            <person name="Gadbois L."/>
            <person name="Gearin G."/>
            <person name="Gearin C.R."/>
            <person name="Giannoukos G."/>
            <person name="Goode T."/>
            <person name="Graham J."/>
            <person name="Grandbois E."/>
            <person name="Grewal S."/>
            <person name="Gyaltsen K."/>
            <person name="Hafez N."/>
            <person name="Hagos B."/>
            <person name="Hall J."/>
            <person name="Henson C."/>
            <person name="Hollinger A."/>
            <person name="Honan T."/>
            <person name="Huard M.D."/>
            <person name="Hughes L."/>
            <person name="Hurhula B."/>
            <person name="Husby M.E."/>
            <person name="Kamat A."/>
            <person name="Kanga B."/>
            <person name="Kashin S."/>
            <person name="Khazanovich D."/>
            <person name="Kisner P."/>
            <person name="Lance K."/>
            <person name="Lara M."/>
            <person name="Lee W."/>
            <person name="Lennon N."/>
            <person name="Letendre F."/>
            <person name="LeVine R."/>
            <person name="Lipovsky A."/>
            <person name="Liu X."/>
            <person name="Liu J."/>
            <person name="Liu S."/>
            <person name="Lokyitsang T."/>
            <person name="Lokyitsang Y."/>
            <person name="Lubonja R."/>
            <person name="Lui A."/>
            <person name="MacDonald P."/>
            <person name="Magnisalis V."/>
            <person name="Maru K."/>
            <person name="Matthews C."/>
            <person name="McCusker W."/>
            <person name="McDonough S."/>
            <person name="Mehta T."/>
            <person name="Meldrim J."/>
            <person name="Meneus L."/>
            <person name="Mihai O."/>
            <person name="Mihalev A."/>
            <person name="Mihova T."/>
            <person name="Mittelman R."/>
            <person name="Mlenga V."/>
            <person name="Montmayeur A."/>
            <person name="Mulrain L."/>
            <person name="Navidi A."/>
            <person name="Naylor J."/>
            <person name="Negash T."/>
            <person name="Nguyen T."/>
            <person name="Nguyen N."/>
            <person name="Nicol R."/>
            <person name="Norbu C."/>
            <person name="Norbu N."/>
            <person name="Novod N."/>
            <person name="O'Neill B."/>
            <person name="Osman S."/>
            <person name="Markiewicz E."/>
            <person name="Oyono O.L."/>
            <person name="Patti C."/>
            <person name="Phunkhang P."/>
            <person name="Pierre F."/>
            <person name="Priest M."/>
            <person name="Raghuraman S."/>
            <person name="Rege F."/>
            <person name="Reyes R."/>
            <person name="Rise C."/>
            <person name="Rogov P."/>
            <person name="Ross K."/>
            <person name="Ryan E."/>
            <person name="Settipalli S."/>
            <person name="Shea T."/>
            <person name="Sherpa N."/>
            <person name="Shi L."/>
            <person name="Shih D."/>
            <person name="Sparrow T."/>
            <person name="Spaulding J."/>
            <person name="Stalker J."/>
            <person name="Stange-Thomann N."/>
            <person name="Stavropoulos S."/>
            <person name="Stone C."/>
            <person name="Strader C."/>
            <person name="Tesfaye S."/>
            <person name="Thomson T."/>
            <person name="Thoulutsang Y."/>
            <person name="Thoulutsang D."/>
            <person name="Topham K."/>
            <person name="Topping I."/>
            <person name="Tsamla T."/>
            <person name="Vassiliev H."/>
            <person name="Vo A."/>
            <person name="Wangchuk T."/>
            <person name="Wangdi T."/>
            <person name="Weiand M."/>
            <person name="Wilkinson J."/>
            <person name="Wilson A."/>
            <person name="Yadav S."/>
            <person name="Young G."/>
            <person name="Yu Q."/>
            <person name="Zembek L."/>
            <person name="Zhong D."/>
            <person name="Zimmer A."/>
            <person name="Zwirko Z."/>
            <person name="Jaffe D.B."/>
            <person name="Alvarez P."/>
            <person name="Brockman W."/>
            <person name="Butler J."/>
            <person name="Chin C."/>
            <person name="Gnerre S."/>
            <person name="Grabherr M."/>
            <person name="Kleber M."/>
            <person name="Mauceli E."/>
            <person name="MacCallum I."/>
        </authorList>
    </citation>
    <scope>NUCLEOTIDE SEQUENCE [LARGE SCALE GENOMIC DNA]</scope>
    <source>
        <strain evidence="4">Tucson 14024-0371.13</strain>
    </source>
</reference>
<keyword evidence="4" id="KW-1185">Reference proteome</keyword>
<dbReference type="Gene3D" id="3.40.30.10">
    <property type="entry name" value="Glutaredoxin"/>
    <property type="match status" value="1"/>
</dbReference>
<dbReference type="PANTHER" id="PTHR43969:SF4">
    <property type="entry name" value="FI01423P-RELATED"/>
    <property type="match status" value="1"/>
</dbReference>
<dbReference type="GO" id="GO:0006749">
    <property type="term" value="P:glutathione metabolic process"/>
    <property type="evidence" value="ECO:0007669"/>
    <property type="project" value="TreeGrafter"/>
</dbReference>